<comment type="caution">
    <text evidence="5">The sequence shown here is derived from an EMBL/GenBank/DDBJ whole genome shotgun (WGS) entry which is preliminary data.</text>
</comment>
<dbReference type="PANTHER" id="PTHR16305:SF28">
    <property type="entry name" value="GUANYLATE CYCLASE DOMAIN-CONTAINING PROTEIN"/>
    <property type="match status" value="1"/>
</dbReference>
<feature type="domain" description="Bacterial transcriptional activator" evidence="4">
    <location>
        <begin position="95"/>
        <end position="233"/>
    </location>
</feature>
<organism evidence="5 6">
    <name type="scientific">Deinococcus yavapaiensis KR-236</name>
    <dbReference type="NCBI Taxonomy" id="694435"/>
    <lineage>
        <taxon>Bacteria</taxon>
        <taxon>Thermotogati</taxon>
        <taxon>Deinococcota</taxon>
        <taxon>Deinococci</taxon>
        <taxon>Deinococcales</taxon>
        <taxon>Deinococcaceae</taxon>
        <taxon>Deinococcus</taxon>
    </lineage>
</organism>
<dbReference type="InterPro" id="IPR019734">
    <property type="entry name" value="TPR_rpt"/>
</dbReference>
<feature type="repeat" description="TPR" evidence="3">
    <location>
        <begin position="149"/>
        <end position="182"/>
    </location>
</feature>
<dbReference type="GO" id="GO:0006355">
    <property type="term" value="P:regulation of DNA-templated transcription"/>
    <property type="evidence" value="ECO:0007669"/>
    <property type="project" value="InterPro"/>
</dbReference>
<dbReference type="SMART" id="SM01043">
    <property type="entry name" value="BTAD"/>
    <property type="match status" value="1"/>
</dbReference>
<dbReference type="InterPro" id="IPR005158">
    <property type="entry name" value="BTAD"/>
</dbReference>
<dbReference type="Proteomes" id="UP000248326">
    <property type="component" value="Unassembled WGS sequence"/>
</dbReference>
<evidence type="ECO:0000313" key="6">
    <source>
        <dbReference type="Proteomes" id="UP000248326"/>
    </source>
</evidence>
<dbReference type="GO" id="GO:0004016">
    <property type="term" value="F:adenylate cyclase activity"/>
    <property type="evidence" value="ECO:0007669"/>
    <property type="project" value="TreeGrafter"/>
</dbReference>
<accession>A0A318S2T4</accession>
<sequence>MTDTRWTLRVFGQAELVSPSGTVWPLERKLAGVLAYLAVEGAATRARLTELLWPDARPNVARNSLVQHLRKLRLAVGEDLVEGDATLTLRADVTSDAALTRAAFEGDRFDEVHALTERGAVLAHADFDDCPDFAEWLLVTRERQQEWQSRAWRALGARAERQGEFGDALAWEERVLALDPLAEETYGRVMRLHVAMNNRHLALGVYERYREWLRDEMNAEPLRELQALAREIRGGIGGAITAPTFANTPISVLRPPALVGREREWTLMEDAWERGQLILLGGGAGVGKTRLAMEFAASKGAVLKAEARQGDAHVPFATLTRFLRAGLTATPDLALPAWMKRELSRLLPELGGETTAPLKGDEDKLRFFSAAYDLHVKTAAGRQVLVYDDVHFFDEATAEFGAYMLSRAFPMGAEGQPPHIIDVFRSDEVSPTLRAQLQRLVDSGIGVHIELEPLDDEAVEHLITSLDVAHIKPFAPTLARFTGGNPLFLLETVRHLLSGGDLPEEGGVLPPGASDIIARRFSRLSATAQQVARAASVLQSDFTPELVSDVLGAPLVDVLTAWEELEAADVLSDRRFSHDLVYETITRDIPRIVHGALHRRAARTRERLGAPPAQIAHHFLQAGLEEVAAPHFLRAAEAARVTWRMPEAADFYERAADLFERAGRRPEAFAARFTLAHDVLKEFDLGARFEVVAQRLLDEARTPGERGRAWAVQGILRHRRGDAAGTEQAAREGLAELDVATEPEVVADLTNLLGVALVRQGRWNEAVPVLEGAVEQYRALGVRDSELATQQNIAAALFQLGQYTRTVDLCLDVASAAEARGLKLLQAAALGSAAAALGHQGRKRAGLELAEQALALLRGVQGAMQHEVSLLLTLGACARDCGEYSRALDALERARTLSAGYSNVLSGMTLRHLASVHDLLGDGREARTLLEEALALQGLPGETRASILTLLAEVLHSQGEAVDAVLAAALPLLAAQRSKSALRGRLALAVTLPPEEALQITEEVVEELRGREDRDLLLVALVRHARALLRAKRPAIEAAVEAARLLKTFEPLECSVADVLFTVASVREAVGDADAQHARLEAERWLEETASRHVPAARRATFVVATRRRGDRSTRVSAR</sequence>
<evidence type="ECO:0000256" key="2">
    <source>
        <dbReference type="ARBA" id="ARBA00022840"/>
    </source>
</evidence>
<dbReference type="SMART" id="SM00028">
    <property type="entry name" value="TPR"/>
    <property type="match status" value="6"/>
</dbReference>
<dbReference type="Pfam" id="PF03704">
    <property type="entry name" value="BTAD"/>
    <property type="match status" value="1"/>
</dbReference>
<dbReference type="SUPFAM" id="SSF52540">
    <property type="entry name" value="P-loop containing nucleoside triphosphate hydrolases"/>
    <property type="match status" value="1"/>
</dbReference>
<dbReference type="EMBL" id="QJSX01000012">
    <property type="protein sequence ID" value="PYE52762.1"/>
    <property type="molecule type" value="Genomic_DNA"/>
</dbReference>
<evidence type="ECO:0000259" key="4">
    <source>
        <dbReference type="SMART" id="SM01043"/>
    </source>
</evidence>
<keyword evidence="2" id="KW-0067">ATP-binding</keyword>
<dbReference type="SUPFAM" id="SSF46894">
    <property type="entry name" value="C-terminal effector domain of the bipartite response regulators"/>
    <property type="match status" value="1"/>
</dbReference>
<keyword evidence="6" id="KW-1185">Reference proteome</keyword>
<dbReference type="SUPFAM" id="SSF48452">
    <property type="entry name" value="TPR-like"/>
    <property type="match status" value="3"/>
</dbReference>
<dbReference type="Gene3D" id="1.25.40.10">
    <property type="entry name" value="Tetratricopeptide repeat domain"/>
    <property type="match status" value="3"/>
</dbReference>
<dbReference type="InterPro" id="IPR036388">
    <property type="entry name" value="WH-like_DNA-bd_sf"/>
</dbReference>
<dbReference type="GO" id="GO:0005737">
    <property type="term" value="C:cytoplasm"/>
    <property type="evidence" value="ECO:0007669"/>
    <property type="project" value="TreeGrafter"/>
</dbReference>
<dbReference type="Gene3D" id="1.10.10.10">
    <property type="entry name" value="Winged helix-like DNA-binding domain superfamily/Winged helix DNA-binding domain"/>
    <property type="match status" value="1"/>
</dbReference>
<proteinExistence type="predicted"/>
<dbReference type="GO" id="GO:0005524">
    <property type="term" value="F:ATP binding"/>
    <property type="evidence" value="ECO:0007669"/>
    <property type="project" value="UniProtKB-KW"/>
</dbReference>
<gene>
    <name evidence="5" type="ORF">DES52_11283</name>
</gene>
<dbReference type="RefSeq" id="WP_110887648.1">
    <property type="nucleotide sequence ID" value="NZ_QJSX01000012.1"/>
</dbReference>
<evidence type="ECO:0000313" key="5">
    <source>
        <dbReference type="EMBL" id="PYE52762.1"/>
    </source>
</evidence>
<reference evidence="5 6" key="1">
    <citation type="submission" date="2018-06" db="EMBL/GenBank/DDBJ databases">
        <title>Genomic Encyclopedia of Type Strains, Phase IV (KMG-IV): sequencing the most valuable type-strain genomes for metagenomic binning, comparative biology and taxonomic classification.</title>
        <authorList>
            <person name="Goeker M."/>
        </authorList>
    </citation>
    <scope>NUCLEOTIDE SEQUENCE [LARGE SCALE GENOMIC DNA]</scope>
    <source>
        <strain evidence="5 6">DSM 18048</strain>
    </source>
</reference>
<name>A0A318S2T4_9DEIO</name>
<evidence type="ECO:0000256" key="3">
    <source>
        <dbReference type="PROSITE-ProRule" id="PRU00339"/>
    </source>
</evidence>
<dbReference type="GO" id="GO:0003677">
    <property type="term" value="F:DNA binding"/>
    <property type="evidence" value="ECO:0007669"/>
    <property type="project" value="InterPro"/>
</dbReference>
<protein>
    <submittedName>
        <fullName evidence="5">Tetratricopeptide repeat protein</fullName>
    </submittedName>
</protein>
<evidence type="ECO:0000256" key="1">
    <source>
        <dbReference type="ARBA" id="ARBA00022741"/>
    </source>
</evidence>
<dbReference type="PANTHER" id="PTHR16305">
    <property type="entry name" value="TESTICULAR SOLUBLE ADENYLYL CYCLASE"/>
    <property type="match status" value="1"/>
</dbReference>
<dbReference type="InterPro" id="IPR011990">
    <property type="entry name" value="TPR-like_helical_dom_sf"/>
</dbReference>
<dbReference type="OrthoDB" id="33871at2"/>
<keyword evidence="3" id="KW-0802">TPR repeat</keyword>
<dbReference type="AlphaFoldDB" id="A0A318S2T4"/>
<dbReference type="PROSITE" id="PS50005">
    <property type="entry name" value="TPR"/>
    <property type="match status" value="1"/>
</dbReference>
<dbReference type="InterPro" id="IPR016032">
    <property type="entry name" value="Sig_transdc_resp-reg_C-effctor"/>
</dbReference>
<dbReference type="Gene3D" id="3.40.50.300">
    <property type="entry name" value="P-loop containing nucleotide triphosphate hydrolases"/>
    <property type="match status" value="1"/>
</dbReference>
<dbReference type="InterPro" id="IPR027417">
    <property type="entry name" value="P-loop_NTPase"/>
</dbReference>
<keyword evidence="1" id="KW-0547">Nucleotide-binding</keyword>